<protein>
    <submittedName>
        <fullName evidence="1">Uncharacterized protein</fullName>
    </submittedName>
</protein>
<dbReference type="EMBL" id="JWZT01005350">
    <property type="protein sequence ID" value="KII61286.1"/>
    <property type="molecule type" value="Genomic_DNA"/>
</dbReference>
<keyword evidence="2" id="KW-1185">Reference proteome</keyword>
<dbReference type="Proteomes" id="UP000031668">
    <property type="component" value="Unassembled WGS sequence"/>
</dbReference>
<accession>A0A0C2MI05</accession>
<comment type="caution">
    <text evidence="1">The sequence shown here is derived from an EMBL/GenBank/DDBJ whole genome shotgun (WGS) entry which is preliminary data.</text>
</comment>
<gene>
    <name evidence="1" type="ORF">RF11_12537</name>
</gene>
<sequence length="118" mass="14219">MDILEERLRLRMESLIISGGCYPLCPTYTDISSWSIGWFREYSRSNITRKLIQHQQPMYILYKNLDLLVPRIYSLYHRGIDMSIHYLIRVRHVQNIIRGLKEIMEMEEYGKLCFISED</sequence>
<evidence type="ECO:0000313" key="1">
    <source>
        <dbReference type="EMBL" id="KII61286.1"/>
    </source>
</evidence>
<reference evidence="1 2" key="1">
    <citation type="journal article" date="2014" name="Genome Biol. Evol.">
        <title>The genome of the myxosporean Thelohanellus kitauei shows adaptations to nutrient acquisition within its fish host.</title>
        <authorList>
            <person name="Yang Y."/>
            <person name="Xiong J."/>
            <person name="Zhou Z."/>
            <person name="Huo F."/>
            <person name="Miao W."/>
            <person name="Ran C."/>
            <person name="Liu Y."/>
            <person name="Zhang J."/>
            <person name="Feng J."/>
            <person name="Wang M."/>
            <person name="Wang M."/>
            <person name="Wang L."/>
            <person name="Yao B."/>
        </authorList>
    </citation>
    <scope>NUCLEOTIDE SEQUENCE [LARGE SCALE GENOMIC DNA]</scope>
    <source>
        <strain evidence="1">Wuqing</strain>
    </source>
</reference>
<evidence type="ECO:0000313" key="2">
    <source>
        <dbReference type="Proteomes" id="UP000031668"/>
    </source>
</evidence>
<dbReference type="AlphaFoldDB" id="A0A0C2MI05"/>
<organism evidence="1 2">
    <name type="scientific">Thelohanellus kitauei</name>
    <name type="common">Myxosporean</name>
    <dbReference type="NCBI Taxonomy" id="669202"/>
    <lineage>
        <taxon>Eukaryota</taxon>
        <taxon>Metazoa</taxon>
        <taxon>Cnidaria</taxon>
        <taxon>Myxozoa</taxon>
        <taxon>Myxosporea</taxon>
        <taxon>Bivalvulida</taxon>
        <taxon>Platysporina</taxon>
        <taxon>Myxobolidae</taxon>
        <taxon>Thelohanellus</taxon>
    </lineage>
</organism>
<proteinExistence type="predicted"/>
<name>A0A0C2MI05_THEKT</name>